<organism evidence="1 2">
    <name type="scientific">Coprobacillus cateniformis</name>
    <dbReference type="NCBI Taxonomy" id="100884"/>
    <lineage>
        <taxon>Bacteria</taxon>
        <taxon>Bacillati</taxon>
        <taxon>Bacillota</taxon>
        <taxon>Erysipelotrichia</taxon>
        <taxon>Erysipelotrichales</taxon>
        <taxon>Coprobacillaceae</taxon>
        <taxon>Coprobacillus</taxon>
    </lineage>
</organism>
<gene>
    <name evidence="1" type="ORF">HMPREF9488_00453</name>
</gene>
<evidence type="ECO:0000313" key="1">
    <source>
        <dbReference type="EMBL" id="EFW06221.1"/>
    </source>
</evidence>
<dbReference type="eggNOG" id="ENOG5032TQW">
    <property type="taxonomic scope" value="Bacteria"/>
</dbReference>
<dbReference type="HOGENOM" id="CLU_789203_0_0_9"/>
<accession>E7G6R5</accession>
<dbReference type="OrthoDB" id="2729595at2"/>
<dbReference type="PROSITE" id="PS51257">
    <property type="entry name" value="PROKAR_LIPOPROTEIN"/>
    <property type="match status" value="1"/>
</dbReference>
<proteinExistence type="predicted"/>
<comment type="caution">
    <text evidence="1">The sequence shown here is derived from an EMBL/GenBank/DDBJ whole genome shotgun (WGS) entry which is preliminary data.</text>
</comment>
<reference evidence="1 2" key="1">
    <citation type="submission" date="2010-12" db="EMBL/GenBank/DDBJ databases">
        <title>The Genome Sequence of Coprobacillus sp. strain 29_1.</title>
        <authorList>
            <consortium name="The Broad Institute Genome Sequencing Platform"/>
            <person name="Earl A."/>
            <person name="Ward D."/>
            <person name="Feldgarden M."/>
            <person name="Gevers D."/>
            <person name="Daigneault M."/>
            <person name="Sibley C.D."/>
            <person name="White A."/>
            <person name="Strauss J."/>
            <person name="Allen-Vercoe E."/>
            <person name="Young S.K."/>
            <person name="Zeng Q."/>
            <person name="Gargeya S."/>
            <person name="Fitzgerald M."/>
            <person name="Haas B."/>
            <person name="Abouelleil A."/>
            <person name="Alvarado L."/>
            <person name="Arachchi H.M."/>
            <person name="Berlin A."/>
            <person name="Brown A."/>
            <person name="Chapman S.B."/>
            <person name="Chen Z."/>
            <person name="Dunbar C."/>
            <person name="Freedman E."/>
            <person name="Gearin G."/>
            <person name="Gellesch M."/>
            <person name="Goldberg J."/>
            <person name="Griggs A."/>
            <person name="Gujja S."/>
            <person name="Heilman E."/>
            <person name="Heiman D."/>
            <person name="Howarth C."/>
            <person name="Larson L."/>
            <person name="Lui A."/>
            <person name="MacDonald P.J.P."/>
            <person name="Mehta T."/>
            <person name="Montmayeur A."/>
            <person name="Murphy C."/>
            <person name="Neiman D."/>
            <person name="Pearson M."/>
            <person name="Priest M."/>
            <person name="Roberts A."/>
            <person name="Saif S."/>
            <person name="Shea T."/>
            <person name="Shenoy N."/>
            <person name="Sisk P."/>
            <person name="Stolte C."/>
            <person name="Sykes S."/>
            <person name="White J."/>
            <person name="Yandava C."/>
            <person name="Nusbaum C."/>
            <person name="Birren B."/>
        </authorList>
    </citation>
    <scope>NUCLEOTIDE SEQUENCE [LARGE SCALE GENOMIC DNA]</scope>
    <source>
        <strain evidence="1 2">29_1</strain>
    </source>
</reference>
<dbReference type="SUPFAM" id="SSF69304">
    <property type="entry name" value="Tricorn protease N-terminal domain"/>
    <property type="match status" value="1"/>
</dbReference>
<dbReference type="EMBL" id="ADKX01000007">
    <property type="protein sequence ID" value="EFW06221.1"/>
    <property type="molecule type" value="Genomic_DNA"/>
</dbReference>
<name>E7G6R5_9FIRM</name>
<keyword evidence="2" id="KW-1185">Reference proteome</keyword>
<dbReference type="RefSeq" id="WP_008787574.1">
    <property type="nucleotide sequence ID" value="NZ_AKCB01000001.1"/>
</dbReference>
<protein>
    <recommendedName>
        <fullName evidence="3">DUF5050 domain-containing protein</fullName>
    </recommendedName>
</protein>
<dbReference type="GeneID" id="78229137"/>
<evidence type="ECO:0008006" key="3">
    <source>
        <dbReference type="Google" id="ProtNLM"/>
    </source>
</evidence>
<dbReference type="AlphaFoldDB" id="E7G6R5"/>
<dbReference type="Proteomes" id="UP000003157">
    <property type="component" value="Unassembled WGS sequence"/>
</dbReference>
<evidence type="ECO:0000313" key="2">
    <source>
        <dbReference type="Proteomes" id="UP000003157"/>
    </source>
</evidence>
<sequence>MMKRIIIVFLFILSGCTPEKKNPESQKEPQAENVNIECIYEIQTPYIDIWSPKVIEPMIYMGASDRSKNSDIIDTRLLVEYNIETKKTEILYESEYDSANIQGIEVNDNWLVWQDMEISGTQDNIYVMNRKTRETKKVNSIKTSAPSFTIPALIDDSVYWIEEEELIDNTIKGSIKRYDCINGKVDVISQLNSIGVHNIHLERNANKLLWSDEKDNKSYYYIYDTTNGKKDIIQASSNAVMHPILVGDYIISMEAKNHSEIHDLYIYNIKTKESRKNNQYINGYYRFNNMIVCNDGLITSLFSIDEDLSITPRKVFSNQADNYEVTNGEYIIFYKENEKGIIIYIYASKDN</sequence>